<keyword evidence="2" id="KW-0560">Oxidoreductase</keyword>
<proteinExistence type="inferred from homology"/>
<dbReference type="PRINTS" id="PR00080">
    <property type="entry name" value="SDRFAMILY"/>
</dbReference>
<evidence type="ECO:0000313" key="7">
    <source>
        <dbReference type="Proteomes" id="UP001247754"/>
    </source>
</evidence>
<dbReference type="PANTHER" id="PTHR43180:SF28">
    <property type="entry name" value="NAD(P)-BINDING ROSSMANN-FOLD SUPERFAMILY PROTEIN"/>
    <property type="match status" value="1"/>
</dbReference>
<name>A0ABU1F2W1_9RHOB</name>
<dbReference type="PRINTS" id="PR00081">
    <property type="entry name" value="GDHRDH"/>
</dbReference>
<evidence type="ECO:0000256" key="3">
    <source>
        <dbReference type="ARBA" id="ARBA00023027"/>
    </source>
</evidence>
<dbReference type="InterPro" id="IPR036291">
    <property type="entry name" value="NAD(P)-bd_dom_sf"/>
</dbReference>
<keyword evidence="4" id="KW-0443">Lipid metabolism</keyword>
<keyword evidence="3" id="KW-0520">NAD</keyword>
<comment type="similarity">
    <text evidence="1">Belongs to the short-chain dehydrogenases/reductases (SDR) family.</text>
</comment>
<evidence type="ECO:0000256" key="4">
    <source>
        <dbReference type="ARBA" id="ARBA00023098"/>
    </source>
</evidence>
<dbReference type="Pfam" id="PF13561">
    <property type="entry name" value="adh_short_C2"/>
    <property type="match status" value="1"/>
</dbReference>
<gene>
    <name evidence="6" type="ORF">RGD00_01120</name>
</gene>
<keyword evidence="7" id="KW-1185">Reference proteome</keyword>
<dbReference type="Gene3D" id="3.40.50.720">
    <property type="entry name" value="NAD(P)-binding Rossmann-like Domain"/>
    <property type="match status" value="1"/>
</dbReference>
<accession>A0ABU1F2W1</accession>
<evidence type="ECO:0000313" key="6">
    <source>
        <dbReference type="EMBL" id="MDR5651192.1"/>
    </source>
</evidence>
<dbReference type="InterPro" id="IPR002347">
    <property type="entry name" value="SDR_fam"/>
</dbReference>
<evidence type="ECO:0000256" key="5">
    <source>
        <dbReference type="ARBA" id="ARBA00023221"/>
    </source>
</evidence>
<sequence>MSTRMFDLTGKSTVVTGGASGIGEAVVRRFLAAGAKVLVLDITDSGAEVESWGAAFRKTDVSDLSDLESALDHAIGLHGGLDVMVNNAGIALHRPLSEVEPERNTQMFRVNAQGVIYGMAAAAARMGAGGAIVNTASASGISGVAGLVEYGATKGAVVAATLNAAMELGPRGIRVNSVCPGLVRTPLAIRSASRLGKSGHMIAALERPAQPEEIAAVIHFLASDDASYVTGQSIAVDGGWTSGTTTKTVDAANP</sequence>
<reference evidence="6 7" key="1">
    <citation type="submission" date="2023-09" db="EMBL/GenBank/DDBJ databases">
        <title>Xinfangfangia sedmenti sp. nov., isolated the sedment.</title>
        <authorList>
            <person name="Xu L."/>
        </authorList>
    </citation>
    <scope>NUCLEOTIDE SEQUENCE [LARGE SCALE GENOMIC DNA]</scope>
    <source>
        <strain evidence="6 7">LG-4</strain>
    </source>
</reference>
<comment type="caution">
    <text evidence="6">The sequence shown here is derived from an EMBL/GenBank/DDBJ whole genome shotgun (WGS) entry which is preliminary data.</text>
</comment>
<evidence type="ECO:0000256" key="1">
    <source>
        <dbReference type="ARBA" id="ARBA00006484"/>
    </source>
</evidence>
<dbReference type="SUPFAM" id="SSF51735">
    <property type="entry name" value="NAD(P)-binding Rossmann-fold domains"/>
    <property type="match status" value="1"/>
</dbReference>
<dbReference type="PANTHER" id="PTHR43180">
    <property type="entry name" value="3-OXOACYL-(ACYL-CARRIER-PROTEIN) REDUCTASE (AFU_ORTHOLOGUE AFUA_6G11210)"/>
    <property type="match status" value="1"/>
</dbReference>
<dbReference type="Proteomes" id="UP001247754">
    <property type="component" value="Unassembled WGS sequence"/>
</dbReference>
<keyword evidence="5" id="KW-0753">Steroid metabolism</keyword>
<protein>
    <submittedName>
        <fullName evidence="6">SDR family oxidoreductase</fullName>
    </submittedName>
</protein>
<dbReference type="EMBL" id="JAVKPH010000001">
    <property type="protein sequence ID" value="MDR5651192.1"/>
    <property type="molecule type" value="Genomic_DNA"/>
</dbReference>
<dbReference type="CDD" id="cd05233">
    <property type="entry name" value="SDR_c"/>
    <property type="match status" value="1"/>
</dbReference>
<organism evidence="6 7">
    <name type="scientific">Ruixingdingia sedimenti</name>
    <dbReference type="NCBI Taxonomy" id="3073604"/>
    <lineage>
        <taxon>Bacteria</taxon>
        <taxon>Pseudomonadati</taxon>
        <taxon>Pseudomonadota</taxon>
        <taxon>Alphaproteobacteria</taxon>
        <taxon>Rhodobacterales</taxon>
        <taxon>Paracoccaceae</taxon>
        <taxon>Ruixingdingia</taxon>
    </lineage>
</organism>
<evidence type="ECO:0000256" key="2">
    <source>
        <dbReference type="ARBA" id="ARBA00023002"/>
    </source>
</evidence>